<dbReference type="FunFam" id="3.30.70.270:FF:000020">
    <property type="entry name" value="Transposon Tf2-6 polyprotein-like Protein"/>
    <property type="match status" value="1"/>
</dbReference>
<dbReference type="InterPro" id="IPR045358">
    <property type="entry name" value="Ty3_capsid"/>
</dbReference>
<feature type="domain" description="CCHC-type" evidence="10">
    <location>
        <begin position="250"/>
        <end position="266"/>
    </location>
</feature>
<dbReference type="Pfam" id="PF19259">
    <property type="entry name" value="Ty3_capsid"/>
    <property type="match status" value="1"/>
</dbReference>
<evidence type="ECO:0000259" key="11">
    <source>
        <dbReference type="PROSITE" id="PS50878"/>
    </source>
</evidence>
<dbReference type="InterPro" id="IPR036397">
    <property type="entry name" value="RNaseH_sf"/>
</dbReference>
<keyword evidence="9" id="KW-0479">Metal-binding</keyword>
<keyword evidence="4" id="KW-0540">Nuclease</keyword>
<dbReference type="SUPFAM" id="SSF56672">
    <property type="entry name" value="DNA/RNA polymerases"/>
    <property type="match status" value="1"/>
</dbReference>
<dbReference type="InterPro" id="IPR041588">
    <property type="entry name" value="Integrase_H2C2"/>
</dbReference>
<dbReference type="SUPFAM" id="SSF53098">
    <property type="entry name" value="Ribonuclease H-like"/>
    <property type="match status" value="1"/>
</dbReference>
<dbReference type="GO" id="GO:0015074">
    <property type="term" value="P:DNA integration"/>
    <property type="evidence" value="ECO:0007669"/>
    <property type="project" value="InterPro"/>
</dbReference>
<dbReference type="Gene3D" id="3.10.10.10">
    <property type="entry name" value="HIV Type 1 Reverse Transcriptase, subunit A, domain 1"/>
    <property type="match status" value="1"/>
</dbReference>
<keyword evidence="14" id="KW-1185">Reference proteome</keyword>
<dbReference type="Proteomes" id="UP000187429">
    <property type="component" value="Unassembled WGS sequence"/>
</dbReference>
<dbReference type="Gene3D" id="3.30.70.270">
    <property type="match status" value="2"/>
</dbReference>
<dbReference type="GO" id="GO:0003677">
    <property type="term" value="F:DNA binding"/>
    <property type="evidence" value="ECO:0007669"/>
    <property type="project" value="UniProtKB-KW"/>
</dbReference>
<dbReference type="GO" id="GO:0004519">
    <property type="term" value="F:endonuclease activity"/>
    <property type="evidence" value="ECO:0007669"/>
    <property type="project" value="UniProtKB-KW"/>
</dbReference>
<dbReference type="InterPro" id="IPR043128">
    <property type="entry name" value="Rev_trsase/Diguanyl_cyclase"/>
</dbReference>
<feature type="domain" description="Integrase catalytic" evidence="12">
    <location>
        <begin position="1207"/>
        <end position="1377"/>
    </location>
</feature>
<evidence type="ECO:0000256" key="9">
    <source>
        <dbReference type="PROSITE-ProRule" id="PRU00047"/>
    </source>
</evidence>
<keyword evidence="7" id="KW-0238">DNA-binding</keyword>
<evidence type="ECO:0000313" key="13">
    <source>
        <dbReference type="EMBL" id="OMJ12907.1"/>
    </source>
</evidence>
<dbReference type="CDD" id="cd09274">
    <property type="entry name" value="RNase_HI_RT_Ty3"/>
    <property type="match status" value="1"/>
</dbReference>
<keyword evidence="5" id="KW-0064">Aspartyl protease</keyword>
<dbReference type="FunFam" id="3.10.20.370:FF:000001">
    <property type="entry name" value="Retrovirus-related Pol polyprotein from transposon 17.6-like protein"/>
    <property type="match status" value="1"/>
</dbReference>
<dbReference type="InterPro" id="IPR001878">
    <property type="entry name" value="Znf_CCHC"/>
</dbReference>
<evidence type="ECO:0000256" key="7">
    <source>
        <dbReference type="ARBA" id="ARBA00023125"/>
    </source>
</evidence>
<dbReference type="InterPro" id="IPR050951">
    <property type="entry name" value="Retrovirus_Pol_polyprotein"/>
</dbReference>
<dbReference type="InterPro" id="IPR001584">
    <property type="entry name" value="Integrase_cat-core"/>
</dbReference>
<dbReference type="PROSITE" id="PS50994">
    <property type="entry name" value="INTEGRASE"/>
    <property type="match status" value="1"/>
</dbReference>
<sequence length="1490" mass="171986">MSSKTEGSSKIKQEISFEGLPRRFNGSETDVDSVEIWTKKFQNISTIKGWTNEQSVKIFKVWLEGTAAKWQYDVDDDKKKDWSLSEWMDEMIKEFKDPKKEVYSIFTLAALRRNSNEQVGKFNARFKRHLNKIPNKMYTDDTIKEIYIRTINSIDKSIWWELIKSSEPENLNLSKLMDITEDLYFKIENSKVTDPGVEKDKPVVDVVSSDKNETLKKDDDDIGKLTAQLSKLTLLMSNQRSSTFPASKMKCFNCGEIGHGTRSCSKQKNFEMQEKLYSEYINKNSPENNQEKSMLMVVEESESPKKRIRIDDLINNKIPTGTENLAKIIKPSAMVSKSKPKKKINSAINNSLSVLPGRILDSDAPISVRELFKISPKYLNDTIKLLQQIRNSKNGSILYNSTDENEIKSYDDEDQTPININAPSALSYLLCKIGEQNIPLFIDVGSSACVVSKPLLKALGIPYTPKKTRVTSVGGDSLTIVGVALIPIKFEEITIYLYFKVLEKCAVSIILGLDVCQILKAKIDYENQTFEIKFHKEIISLQIYTKENILQISDEEHETNTLDSVEIENDSDDDEILLALNLAEISDAGSPPEIENPTKLNLKPGSFYSKSELSSMYADSNLNSNQLLDIENLVYKYKDLFPIDYSQIPGIRQSNYSLKIPEDATPYSARLRRFNLHEKQTILDEISKMLENGIIEPSNSEWCFPIVLVPKTDGSTRFCINFKKLNEITVKDKFPLPRIDDCLDSIGGKKFFSTLDCFAGYWQIKLSDETRKYCAFISPFGTFQFKVLPFGLTNAPAYFQRIVEKIFSKFLYDFLTLYLDDLCIHSQTFHDHLQHLESIFKICRETGIRFKKEKCKLFASSFRYLGYLVSPKGLKPDSKKVEALINIQNPKNAKELKSFICLASYFRRFLRNLSEIIEPLQKLTKKNTKYIWDEECDKSFNKIKYDLTNAPILKQPDDHNLFVLSTDASSYAIGGVLEQFDDNNELRPISFYSRKLQKSEINYMSYEKEALALVDSIKNFRCYLLGRPFKVYTDNSAVASILKSKENNGRVTRWVNLLSEFDAEIHHRKGKDNIVADYLSRINEGSSFLLLESENEINKISLNLKDIKKYLSTSKLPENIVNNASFRRRVKQFLIIDGELYKNNKFPLKVIIELRSLHKKLQIIHNNYGHFGFETIYNWIKDVYWRPNIYKEVKSYVKSCLECQKYTQVYPKYKFKGKSSITGIFHKWGIDFLGPFPSSVGGNKYLFVAVEYMSGYPVAIPTNSTTAIIAEECCQEIISLFGIPLEFICDQMPFNSGVFKNMCEKFNIKLDLIPAYQPEWAGMVERMNKTLRYALAKSCDNEYSNWDKYIYQILIGIRSRKNSRTGYSPYYIMFGTEQTPLINPTNKEEKNLNERELNLEILPAIRHTLEREEISTNKIEIFPINTFVLVLIGELRKRKIVDKKKPRYEGPYQIMEIHQHNLYTVRSELNKLKTFHASRLIKFIPRGNSL</sequence>
<dbReference type="GO" id="GO:0005634">
    <property type="term" value="C:nucleus"/>
    <property type="evidence" value="ECO:0007669"/>
    <property type="project" value="UniProtKB-ARBA"/>
</dbReference>
<dbReference type="PANTHER" id="PTHR37984:SF5">
    <property type="entry name" value="PROTEIN NYNRIN-LIKE"/>
    <property type="match status" value="1"/>
</dbReference>
<evidence type="ECO:0000256" key="8">
    <source>
        <dbReference type="ARBA" id="ARBA00023268"/>
    </source>
</evidence>
<dbReference type="GO" id="GO:0006508">
    <property type="term" value="P:proteolysis"/>
    <property type="evidence" value="ECO:0007669"/>
    <property type="project" value="UniProtKB-KW"/>
</dbReference>
<reference evidence="14" key="1">
    <citation type="submission" date="2017-01" db="EMBL/GenBank/DDBJ databases">
        <authorList>
            <person name="Wang Y."/>
            <person name="White M."/>
            <person name="Kvist S."/>
            <person name="Moncalvo J.-M."/>
        </authorList>
    </citation>
    <scope>NUCLEOTIDE SEQUENCE [LARGE SCALE GENOMIC DNA]</scope>
    <source>
        <strain evidence="14">ID-206-W2</strain>
    </source>
</reference>
<dbReference type="Gene3D" id="1.10.340.70">
    <property type="match status" value="1"/>
</dbReference>
<evidence type="ECO:0000256" key="2">
    <source>
        <dbReference type="ARBA" id="ARBA00022679"/>
    </source>
</evidence>
<comment type="caution">
    <text evidence="13">The sequence shown here is derived from an EMBL/GenBank/DDBJ whole genome shotgun (WGS) entry which is preliminary data.</text>
</comment>
<dbReference type="OrthoDB" id="2435678at2759"/>
<dbReference type="PROSITE" id="PS50158">
    <property type="entry name" value="ZF_CCHC"/>
    <property type="match status" value="1"/>
</dbReference>
<dbReference type="PANTHER" id="PTHR37984">
    <property type="entry name" value="PROTEIN CBG26694"/>
    <property type="match status" value="1"/>
</dbReference>
<name>A0A1R1XE47_9FUNG</name>
<evidence type="ECO:0000259" key="12">
    <source>
        <dbReference type="PROSITE" id="PS50994"/>
    </source>
</evidence>
<dbReference type="Pfam" id="PF13650">
    <property type="entry name" value="Asp_protease_2"/>
    <property type="match status" value="1"/>
</dbReference>
<evidence type="ECO:0000259" key="10">
    <source>
        <dbReference type="PROSITE" id="PS50158"/>
    </source>
</evidence>
<evidence type="ECO:0000256" key="4">
    <source>
        <dbReference type="ARBA" id="ARBA00022722"/>
    </source>
</evidence>
<dbReference type="CDD" id="cd00303">
    <property type="entry name" value="retropepsin_like"/>
    <property type="match status" value="1"/>
</dbReference>
<evidence type="ECO:0000313" key="14">
    <source>
        <dbReference type="Proteomes" id="UP000187429"/>
    </source>
</evidence>
<evidence type="ECO:0000256" key="3">
    <source>
        <dbReference type="ARBA" id="ARBA00022695"/>
    </source>
</evidence>
<keyword evidence="6" id="KW-0255">Endonuclease</keyword>
<dbReference type="Pfam" id="PF00078">
    <property type="entry name" value="RVT_1"/>
    <property type="match status" value="1"/>
</dbReference>
<organism evidence="13 14">
    <name type="scientific">Smittium culicis</name>
    <dbReference type="NCBI Taxonomy" id="133412"/>
    <lineage>
        <taxon>Eukaryota</taxon>
        <taxon>Fungi</taxon>
        <taxon>Fungi incertae sedis</taxon>
        <taxon>Zoopagomycota</taxon>
        <taxon>Kickxellomycotina</taxon>
        <taxon>Harpellomycetes</taxon>
        <taxon>Harpellales</taxon>
        <taxon>Legeriomycetaceae</taxon>
        <taxon>Smittium</taxon>
    </lineage>
</organism>
<dbReference type="InterPro" id="IPR043502">
    <property type="entry name" value="DNA/RNA_pol_sf"/>
</dbReference>
<protein>
    <submittedName>
        <fullName evidence="13">Transposon Tf2-9 polyprotein</fullName>
    </submittedName>
</protein>
<dbReference type="CDD" id="cd01647">
    <property type="entry name" value="RT_LTR"/>
    <property type="match status" value="1"/>
</dbReference>
<dbReference type="PROSITE" id="PS50878">
    <property type="entry name" value="RT_POL"/>
    <property type="match status" value="1"/>
</dbReference>
<dbReference type="InterPro" id="IPR012337">
    <property type="entry name" value="RNaseH-like_sf"/>
</dbReference>
<evidence type="ECO:0000256" key="6">
    <source>
        <dbReference type="ARBA" id="ARBA00022759"/>
    </source>
</evidence>
<dbReference type="GO" id="GO:0004190">
    <property type="term" value="F:aspartic-type endopeptidase activity"/>
    <property type="evidence" value="ECO:0007669"/>
    <property type="project" value="UniProtKB-KW"/>
</dbReference>
<dbReference type="Gene3D" id="3.30.420.10">
    <property type="entry name" value="Ribonuclease H-like superfamily/Ribonuclease H"/>
    <property type="match status" value="1"/>
</dbReference>
<dbReference type="EMBL" id="LSSM01005323">
    <property type="protein sequence ID" value="OMJ12907.1"/>
    <property type="molecule type" value="Genomic_DNA"/>
</dbReference>
<dbReference type="Pfam" id="PF17921">
    <property type="entry name" value="Integrase_H2C2"/>
    <property type="match status" value="1"/>
</dbReference>
<keyword evidence="1" id="KW-0645">Protease</keyword>
<dbReference type="GO" id="GO:0008270">
    <property type="term" value="F:zinc ion binding"/>
    <property type="evidence" value="ECO:0007669"/>
    <property type="project" value="UniProtKB-KW"/>
</dbReference>
<accession>A0A1R1XE47</accession>
<dbReference type="SUPFAM" id="SSF57756">
    <property type="entry name" value="Retrovirus zinc finger-like domains"/>
    <property type="match status" value="1"/>
</dbReference>
<evidence type="ECO:0000256" key="5">
    <source>
        <dbReference type="ARBA" id="ARBA00022750"/>
    </source>
</evidence>
<dbReference type="SUPFAM" id="SSF50630">
    <property type="entry name" value="Acid proteases"/>
    <property type="match status" value="1"/>
</dbReference>
<keyword evidence="3" id="KW-0548">Nucleotidyltransferase</keyword>
<feature type="domain" description="Reverse transcriptase" evidence="11">
    <location>
        <begin position="690"/>
        <end position="869"/>
    </location>
</feature>
<gene>
    <name evidence="13" type="ORF">AYI69_g9217</name>
</gene>
<keyword evidence="8" id="KW-0511">Multifunctional enzyme</keyword>
<dbReference type="Pfam" id="PF17919">
    <property type="entry name" value="RT_RNaseH_2"/>
    <property type="match status" value="1"/>
</dbReference>
<keyword evidence="9" id="KW-0863">Zinc-finger</keyword>
<keyword evidence="9" id="KW-0862">Zinc</keyword>
<dbReference type="GO" id="GO:0016779">
    <property type="term" value="F:nucleotidyltransferase activity"/>
    <property type="evidence" value="ECO:0007669"/>
    <property type="project" value="UniProtKB-KW"/>
</dbReference>
<dbReference type="InterPro" id="IPR036875">
    <property type="entry name" value="Znf_CCHC_sf"/>
</dbReference>
<keyword evidence="6" id="KW-0378">Hydrolase</keyword>
<evidence type="ECO:0000256" key="1">
    <source>
        <dbReference type="ARBA" id="ARBA00022670"/>
    </source>
</evidence>
<proteinExistence type="predicted"/>
<dbReference type="InterPro" id="IPR041577">
    <property type="entry name" value="RT_RNaseH_2"/>
</dbReference>
<keyword evidence="2" id="KW-0808">Transferase</keyword>
<dbReference type="InterPro" id="IPR021109">
    <property type="entry name" value="Peptidase_aspartic_dom_sf"/>
</dbReference>
<dbReference type="InterPro" id="IPR000477">
    <property type="entry name" value="RT_dom"/>
</dbReference>
<dbReference type="Gene3D" id="2.40.70.10">
    <property type="entry name" value="Acid Proteases"/>
    <property type="match status" value="1"/>
</dbReference>